<evidence type="ECO:0000313" key="2">
    <source>
        <dbReference type="Proteomes" id="UP000623467"/>
    </source>
</evidence>
<accession>A0A8H6XH56</accession>
<organism evidence="1 2">
    <name type="scientific">Mycena sanguinolenta</name>
    <dbReference type="NCBI Taxonomy" id="230812"/>
    <lineage>
        <taxon>Eukaryota</taxon>
        <taxon>Fungi</taxon>
        <taxon>Dikarya</taxon>
        <taxon>Basidiomycota</taxon>
        <taxon>Agaricomycotina</taxon>
        <taxon>Agaricomycetes</taxon>
        <taxon>Agaricomycetidae</taxon>
        <taxon>Agaricales</taxon>
        <taxon>Marasmiineae</taxon>
        <taxon>Mycenaceae</taxon>
        <taxon>Mycena</taxon>
    </lineage>
</organism>
<proteinExistence type="predicted"/>
<gene>
    <name evidence="1" type="ORF">MSAN_02131900</name>
</gene>
<keyword evidence="2" id="KW-1185">Reference proteome</keyword>
<reference evidence="1" key="1">
    <citation type="submission" date="2020-05" db="EMBL/GenBank/DDBJ databases">
        <title>Mycena genomes resolve the evolution of fungal bioluminescence.</title>
        <authorList>
            <person name="Tsai I.J."/>
        </authorList>
    </citation>
    <scope>NUCLEOTIDE SEQUENCE</scope>
    <source>
        <strain evidence="1">160909Yilan</strain>
    </source>
</reference>
<dbReference type="AlphaFoldDB" id="A0A8H6XH56"/>
<dbReference type="EMBL" id="JACAZH010000030">
    <property type="protein sequence ID" value="KAF7340604.1"/>
    <property type="molecule type" value="Genomic_DNA"/>
</dbReference>
<dbReference type="Proteomes" id="UP000623467">
    <property type="component" value="Unassembled WGS sequence"/>
</dbReference>
<evidence type="ECO:0000313" key="1">
    <source>
        <dbReference type="EMBL" id="KAF7340604.1"/>
    </source>
</evidence>
<name>A0A8H6XH56_9AGAR</name>
<protein>
    <submittedName>
        <fullName evidence="1">Uncharacterized protein</fullName>
    </submittedName>
</protein>
<sequence>MFETQAAALRHVKRRIGSSPACSFGAARLGSCVPNAVAEPPVSPQRSVDLKLFPSPLLVLSCHRVKESRGTAASGEMCGSSARCGASPATSSLASRYSRRAVRRAQQHKQTQLVPLQWSRIHACVASAPCCARDYAGIIRRPSTYTALVVFKALSRHSALVRIGSVDRSTAAATTVSTGRYCSTNALWRSGSRARDGSLWRFRRCRIVTQVAQGSSASARLALMVLVFLRLRLRFTTIGEKRYLYGVWPWRVGFLRRSPSSLRFPAPSSAPSDVAAYSARGDSLRDLKISSTDSSRPSSLTHSRTWSCTVPLPSLPRPPRRLPTVLVAFASPRSIFGYQVDTFCPLQRALPLLSCIVSTFCLRTECGDPLLESSSMTSGRSLTPPRAKI</sequence>
<comment type="caution">
    <text evidence="1">The sequence shown here is derived from an EMBL/GenBank/DDBJ whole genome shotgun (WGS) entry which is preliminary data.</text>
</comment>